<reference evidence="2" key="2">
    <citation type="submission" date="2021-01" db="EMBL/GenBank/DDBJ databases">
        <authorList>
            <person name="Schikora-Tamarit M.A."/>
        </authorList>
    </citation>
    <scope>NUCLEOTIDE SEQUENCE</scope>
    <source>
        <strain evidence="2">CBS6341</strain>
    </source>
</reference>
<reference evidence="2" key="1">
    <citation type="journal article" date="2021" name="Open Biol.">
        <title>Shared evolutionary footprints suggest mitochondrial oxidative damage underlies multiple complex I losses in fungi.</title>
        <authorList>
            <person name="Schikora-Tamarit M.A."/>
            <person name="Marcet-Houben M."/>
            <person name="Nosek J."/>
            <person name="Gabaldon T."/>
        </authorList>
    </citation>
    <scope>NUCLEOTIDE SEQUENCE</scope>
    <source>
        <strain evidence="2">CBS6341</strain>
    </source>
</reference>
<evidence type="ECO:0000313" key="3">
    <source>
        <dbReference type="Proteomes" id="UP000769528"/>
    </source>
</evidence>
<feature type="transmembrane region" description="Helical" evidence="1">
    <location>
        <begin position="97"/>
        <end position="119"/>
    </location>
</feature>
<dbReference type="Proteomes" id="UP000769528">
    <property type="component" value="Unassembled WGS sequence"/>
</dbReference>
<comment type="caution">
    <text evidence="2">The sequence shown here is derived from an EMBL/GenBank/DDBJ whole genome shotgun (WGS) entry which is preliminary data.</text>
</comment>
<evidence type="ECO:0000313" key="2">
    <source>
        <dbReference type="EMBL" id="KAH3678437.1"/>
    </source>
</evidence>
<dbReference type="InterPro" id="IPR018811">
    <property type="entry name" value="MRX11"/>
</dbReference>
<dbReference type="PANTHER" id="PTHR28002:SF1">
    <property type="entry name" value="MIOREX COMPLEX COMPONENT 11"/>
    <property type="match status" value="1"/>
</dbReference>
<gene>
    <name evidence="2" type="ORF">WICMUC_001454</name>
</gene>
<feature type="transmembrane region" description="Helical" evidence="1">
    <location>
        <begin position="179"/>
        <end position="201"/>
    </location>
</feature>
<dbReference type="Pfam" id="PF10306">
    <property type="entry name" value="FLILHELTA"/>
    <property type="match status" value="1"/>
</dbReference>
<dbReference type="AlphaFoldDB" id="A0A9P8PU46"/>
<keyword evidence="1" id="KW-0812">Transmembrane</keyword>
<organism evidence="2 3">
    <name type="scientific">Wickerhamomyces mucosus</name>
    <dbReference type="NCBI Taxonomy" id="1378264"/>
    <lineage>
        <taxon>Eukaryota</taxon>
        <taxon>Fungi</taxon>
        <taxon>Dikarya</taxon>
        <taxon>Ascomycota</taxon>
        <taxon>Saccharomycotina</taxon>
        <taxon>Saccharomycetes</taxon>
        <taxon>Phaffomycetales</taxon>
        <taxon>Wickerhamomycetaceae</taxon>
        <taxon>Wickerhamomyces</taxon>
    </lineage>
</organism>
<protein>
    <submittedName>
        <fullName evidence="2">Uncharacterized protein</fullName>
    </submittedName>
</protein>
<keyword evidence="3" id="KW-1185">Reference proteome</keyword>
<keyword evidence="1" id="KW-1133">Transmembrane helix</keyword>
<accession>A0A9P8PU46</accession>
<proteinExistence type="predicted"/>
<dbReference type="EMBL" id="JAEUBF010000443">
    <property type="protein sequence ID" value="KAH3678437.1"/>
    <property type="molecule type" value="Genomic_DNA"/>
</dbReference>
<sequence length="214" mass="24548">MLYHRSSCFLLRPQSLYLLNPTYSLRQLTTTIPRFNDTDKKSEAKLTKKQVEVLSDPQLAIPANPKTNPKIGKIISKLPKSLQKYGHRLINAPISHITSFLILHELTAVVPFLGLWYFFHHFQFLPADIPSWIIIKGTKFAESVLGDTINDWSIADRTRIIIEGATAYGIVKATFPLRVIFSLFMTPWFARVLVNPIFNLFRKILGIKKKVIEK</sequence>
<dbReference type="GO" id="GO:0005739">
    <property type="term" value="C:mitochondrion"/>
    <property type="evidence" value="ECO:0007669"/>
    <property type="project" value="TreeGrafter"/>
</dbReference>
<name>A0A9P8PU46_9ASCO</name>
<dbReference type="OrthoDB" id="5580261at2759"/>
<dbReference type="PANTHER" id="PTHR28002">
    <property type="entry name" value="MIOREX COMPLEX COMPONENT 11"/>
    <property type="match status" value="1"/>
</dbReference>
<keyword evidence="1" id="KW-0472">Membrane</keyword>
<evidence type="ECO:0000256" key="1">
    <source>
        <dbReference type="SAM" id="Phobius"/>
    </source>
</evidence>